<gene>
    <name evidence="1" type="ORF">LCGC14_2447320</name>
</gene>
<organism evidence="1">
    <name type="scientific">marine sediment metagenome</name>
    <dbReference type="NCBI Taxonomy" id="412755"/>
    <lineage>
        <taxon>unclassified sequences</taxon>
        <taxon>metagenomes</taxon>
        <taxon>ecological metagenomes</taxon>
    </lineage>
</organism>
<evidence type="ECO:0000313" key="1">
    <source>
        <dbReference type="EMBL" id="KKL21253.1"/>
    </source>
</evidence>
<proteinExistence type="predicted"/>
<accession>A0A0F9EB32</accession>
<dbReference type="EMBL" id="LAZR01037803">
    <property type="protein sequence ID" value="KKL21253.1"/>
    <property type="molecule type" value="Genomic_DNA"/>
</dbReference>
<name>A0A0F9EB32_9ZZZZ</name>
<dbReference type="AlphaFoldDB" id="A0A0F9EB32"/>
<reference evidence="1" key="1">
    <citation type="journal article" date="2015" name="Nature">
        <title>Complex archaea that bridge the gap between prokaryotes and eukaryotes.</title>
        <authorList>
            <person name="Spang A."/>
            <person name="Saw J.H."/>
            <person name="Jorgensen S.L."/>
            <person name="Zaremba-Niedzwiedzka K."/>
            <person name="Martijn J."/>
            <person name="Lind A.E."/>
            <person name="van Eijk R."/>
            <person name="Schleper C."/>
            <person name="Guy L."/>
            <person name="Ettema T.J."/>
        </authorList>
    </citation>
    <scope>NUCLEOTIDE SEQUENCE</scope>
</reference>
<sequence length="66" mass="7628">MKIYRKELWAAIHRYASALEADSWKDGGDDPDAILEIKKELMESDEQLDKLIRMVISVRGVKVRPV</sequence>
<protein>
    <submittedName>
        <fullName evidence="1">Uncharacterized protein</fullName>
    </submittedName>
</protein>
<comment type="caution">
    <text evidence="1">The sequence shown here is derived from an EMBL/GenBank/DDBJ whole genome shotgun (WGS) entry which is preliminary data.</text>
</comment>